<dbReference type="EMBL" id="LCKO01000010">
    <property type="protein sequence ID" value="KKT99396.1"/>
    <property type="molecule type" value="Genomic_DNA"/>
</dbReference>
<reference evidence="1 2" key="1">
    <citation type="journal article" date="2015" name="Nature">
        <title>rRNA introns, odd ribosomes, and small enigmatic genomes across a large radiation of phyla.</title>
        <authorList>
            <person name="Brown C.T."/>
            <person name="Hug L.A."/>
            <person name="Thomas B.C."/>
            <person name="Sharon I."/>
            <person name="Castelle C.J."/>
            <person name="Singh A."/>
            <person name="Wilkins M.J."/>
            <person name="Williams K.H."/>
            <person name="Banfield J.F."/>
        </authorList>
    </citation>
    <scope>NUCLEOTIDE SEQUENCE [LARGE SCALE GENOMIC DNA]</scope>
</reference>
<proteinExistence type="predicted"/>
<dbReference type="AlphaFoldDB" id="A0A837IP78"/>
<evidence type="ECO:0000313" key="1">
    <source>
        <dbReference type="EMBL" id="KKT99396.1"/>
    </source>
</evidence>
<name>A0A837IP78_9BACT</name>
<organism evidence="1 2">
    <name type="scientific">Candidatus Collierbacteria bacterium GW2011_GWB2_45_17</name>
    <dbReference type="NCBI Taxonomy" id="1618388"/>
    <lineage>
        <taxon>Bacteria</taxon>
        <taxon>Candidatus Collieribacteriota</taxon>
    </lineage>
</organism>
<sequence length="198" mass="22251">MTNQFPLIFQGSPFLPQFDHLAVIDDVIREISPTFEPAAAIALNIAPIMTTYAVILRLDVNTLNTYQVTEKNLQNLIMGFQYPLETIQASAVCKKVATKEERLSLYEQLVSTTHHFDTLRIQDQIALDLNATCNLLQKDPSTALVFQFLKDYPFSEDIFFLTGMEIAAMIFFGLALELVKSTGDNSWLCVSYDPSDLG</sequence>
<comment type="caution">
    <text evidence="1">The sequence shown here is derived from an EMBL/GenBank/DDBJ whole genome shotgun (WGS) entry which is preliminary data.</text>
</comment>
<evidence type="ECO:0000313" key="2">
    <source>
        <dbReference type="Proteomes" id="UP000034078"/>
    </source>
</evidence>
<dbReference type="Proteomes" id="UP000034078">
    <property type="component" value="Unassembled WGS sequence"/>
</dbReference>
<protein>
    <submittedName>
        <fullName evidence="1">Uncharacterized protein</fullName>
    </submittedName>
</protein>
<accession>A0A837IP78</accession>
<gene>
    <name evidence="1" type="ORF">UX01_C0010G0028</name>
</gene>